<accession>A0A5E4D7Y6</accession>
<sequence length="77" mass="8242">QSQSQETGLLSGASINPWVTVKARDLAASTSPAPYTGHPPAAQEPLGDKLHESHSDNQVPRSPIPIDRNIIFKITSN</sequence>
<keyword evidence="3" id="KW-1185">Reference proteome</keyword>
<evidence type="ECO:0000313" key="2">
    <source>
        <dbReference type="EMBL" id="VTJ89282.1"/>
    </source>
</evidence>
<evidence type="ECO:0000313" key="3">
    <source>
        <dbReference type="Proteomes" id="UP000335636"/>
    </source>
</evidence>
<dbReference type="EMBL" id="CABDUW010003466">
    <property type="protein sequence ID" value="VTJ89282.1"/>
    <property type="molecule type" value="Genomic_DNA"/>
</dbReference>
<protein>
    <submittedName>
        <fullName evidence="2">Uncharacterized protein</fullName>
    </submittedName>
</protein>
<feature type="non-terminal residue" evidence="2">
    <location>
        <position position="1"/>
    </location>
</feature>
<feature type="region of interest" description="Disordered" evidence="1">
    <location>
        <begin position="28"/>
        <end position="66"/>
    </location>
</feature>
<proteinExistence type="predicted"/>
<name>A0A5E4D7Y6_MARMO</name>
<comment type="caution">
    <text evidence="2">The sequence shown here is derived from an EMBL/GenBank/DDBJ whole genome shotgun (WGS) entry which is preliminary data.</text>
</comment>
<evidence type="ECO:0000256" key="1">
    <source>
        <dbReference type="SAM" id="MobiDB-lite"/>
    </source>
</evidence>
<feature type="compositionally biased region" description="Basic and acidic residues" evidence="1">
    <location>
        <begin position="46"/>
        <end position="55"/>
    </location>
</feature>
<gene>
    <name evidence="2" type="ORF">MONAX_5E038359</name>
</gene>
<organism evidence="2 3">
    <name type="scientific">Marmota monax</name>
    <name type="common">Woodchuck</name>
    <dbReference type="NCBI Taxonomy" id="9995"/>
    <lineage>
        <taxon>Eukaryota</taxon>
        <taxon>Metazoa</taxon>
        <taxon>Chordata</taxon>
        <taxon>Craniata</taxon>
        <taxon>Vertebrata</taxon>
        <taxon>Euteleostomi</taxon>
        <taxon>Mammalia</taxon>
        <taxon>Eutheria</taxon>
        <taxon>Euarchontoglires</taxon>
        <taxon>Glires</taxon>
        <taxon>Rodentia</taxon>
        <taxon>Sciuromorpha</taxon>
        <taxon>Sciuridae</taxon>
        <taxon>Xerinae</taxon>
        <taxon>Marmotini</taxon>
        <taxon>Marmota</taxon>
    </lineage>
</organism>
<reference evidence="2" key="1">
    <citation type="submission" date="2019-04" db="EMBL/GenBank/DDBJ databases">
        <authorList>
            <person name="Alioto T."/>
            <person name="Alioto T."/>
        </authorList>
    </citation>
    <scope>NUCLEOTIDE SEQUENCE [LARGE SCALE GENOMIC DNA]</scope>
</reference>
<dbReference type="AlphaFoldDB" id="A0A5E4D7Y6"/>
<dbReference type="Proteomes" id="UP000335636">
    <property type="component" value="Unassembled WGS sequence"/>
</dbReference>